<feature type="region of interest" description="Disordered" evidence="1">
    <location>
        <begin position="1"/>
        <end position="29"/>
    </location>
</feature>
<evidence type="ECO:0000313" key="4">
    <source>
        <dbReference type="WBParaSite" id="PSAMB.scaffold10709size3887.g33534.t1"/>
    </source>
</evidence>
<feature type="transmembrane region" description="Helical" evidence="2">
    <location>
        <begin position="39"/>
        <end position="65"/>
    </location>
</feature>
<keyword evidence="2" id="KW-0812">Transmembrane</keyword>
<feature type="transmembrane region" description="Helical" evidence="2">
    <location>
        <begin position="77"/>
        <end position="102"/>
    </location>
</feature>
<dbReference type="AlphaFoldDB" id="A0A914UK29"/>
<keyword evidence="3" id="KW-1185">Reference proteome</keyword>
<dbReference type="Proteomes" id="UP000887566">
    <property type="component" value="Unplaced"/>
</dbReference>
<keyword evidence="2" id="KW-1133">Transmembrane helix</keyword>
<name>A0A914UK29_9BILA</name>
<evidence type="ECO:0000256" key="2">
    <source>
        <dbReference type="SAM" id="Phobius"/>
    </source>
</evidence>
<organism evidence="3 4">
    <name type="scientific">Plectus sambesii</name>
    <dbReference type="NCBI Taxonomy" id="2011161"/>
    <lineage>
        <taxon>Eukaryota</taxon>
        <taxon>Metazoa</taxon>
        <taxon>Ecdysozoa</taxon>
        <taxon>Nematoda</taxon>
        <taxon>Chromadorea</taxon>
        <taxon>Plectida</taxon>
        <taxon>Plectina</taxon>
        <taxon>Plectoidea</taxon>
        <taxon>Plectidae</taxon>
        <taxon>Plectus</taxon>
    </lineage>
</organism>
<protein>
    <submittedName>
        <fullName evidence="4">Uncharacterized protein</fullName>
    </submittedName>
</protein>
<evidence type="ECO:0000313" key="3">
    <source>
        <dbReference type="Proteomes" id="UP000887566"/>
    </source>
</evidence>
<dbReference type="WBParaSite" id="PSAMB.scaffold10709size3887.g33534.t1">
    <property type="protein sequence ID" value="PSAMB.scaffold10709size3887.g33534.t1"/>
    <property type="gene ID" value="PSAMB.scaffold10709size3887.g33534"/>
</dbReference>
<accession>A0A914UK29</accession>
<evidence type="ECO:0000256" key="1">
    <source>
        <dbReference type="SAM" id="MobiDB-lite"/>
    </source>
</evidence>
<sequence>MGKSKMNRSKVDNNNLNETASTTVPQNEKERSGSFEMSVWMACVMLLLAIVMAVIPGFFILGYAQGLLLDTPTSGSVFVWAIYVVKAPAVIFGTVMATLIYADMVFPAVMEAFVFIMNRTALPDSVHHQQSVDVSGTGNISGISGKSVVIE</sequence>
<keyword evidence="2" id="KW-0472">Membrane</keyword>
<feature type="compositionally biased region" description="Polar residues" evidence="1">
    <location>
        <begin position="12"/>
        <end position="26"/>
    </location>
</feature>
<proteinExistence type="predicted"/>
<reference evidence="4" key="1">
    <citation type="submission" date="2022-11" db="UniProtKB">
        <authorList>
            <consortium name="WormBaseParasite"/>
        </authorList>
    </citation>
    <scope>IDENTIFICATION</scope>
</reference>